<name>A0ABW9KJD1_9BACT</name>
<dbReference type="EMBL" id="JBJYXY010000001">
    <property type="protein sequence ID" value="MFN2975904.1"/>
    <property type="molecule type" value="Genomic_DNA"/>
</dbReference>
<dbReference type="Proteomes" id="UP001634747">
    <property type="component" value="Unassembled WGS sequence"/>
</dbReference>
<protein>
    <submittedName>
        <fullName evidence="3">Uncharacterized protein</fullName>
    </submittedName>
</protein>
<evidence type="ECO:0000313" key="3">
    <source>
        <dbReference type="EMBL" id="MFN2975904.1"/>
    </source>
</evidence>
<feature type="signal peptide" evidence="2">
    <location>
        <begin position="1"/>
        <end position="29"/>
    </location>
</feature>
<feature type="chain" id="PRO_5045499626" evidence="2">
    <location>
        <begin position="30"/>
        <end position="157"/>
    </location>
</feature>
<feature type="compositionally biased region" description="Pro residues" evidence="1">
    <location>
        <begin position="43"/>
        <end position="55"/>
    </location>
</feature>
<organism evidence="3 4">
    <name type="scientific">Terriglobus aquaticus</name>
    <dbReference type="NCBI Taxonomy" id="940139"/>
    <lineage>
        <taxon>Bacteria</taxon>
        <taxon>Pseudomonadati</taxon>
        <taxon>Acidobacteriota</taxon>
        <taxon>Terriglobia</taxon>
        <taxon>Terriglobales</taxon>
        <taxon>Acidobacteriaceae</taxon>
        <taxon>Terriglobus</taxon>
    </lineage>
</organism>
<proteinExistence type="predicted"/>
<feature type="region of interest" description="Disordered" evidence="1">
    <location>
        <begin position="29"/>
        <end position="68"/>
    </location>
</feature>
<evidence type="ECO:0000256" key="2">
    <source>
        <dbReference type="SAM" id="SignalP"/>
    </source>
</evidence>
<evidence type="ECO:0000256" key="1">
    <source>
        <dbReference type="SAM" id="MobiDB-lite"/>
    </source>
</evidence>
<feature type="compositionally biased region" description="Gly residues" evidence="1">
    <location>
        <begin position="32"/>
        <end position="41"/>
    </location>
</feature>
<dbReference type="RefSeq" id="WP_263412590.1">
    <property type="nucleotide sequence ID" value="NZ_BAABBH010000001.1"/>
</dbReference>
<gene>
    <name evidence="3" type="ORF">ACK2TP_09025</name>
</gene>
<accession>A0ABW9KJD1</accession>
<keyword evidence="4" id="KW-1185">Reference proteome</keyword>
<comment type="caution">
    <text evidence="3">The sequence shown here is derived from an EMBL/GenBank/DDBJ whole genome shotgun (WGS) entry which is preliminary data.</text>
</comment>
<sequence length="157" mass="16475">MTKAGGWTFPRLKSLLLCVALPLAAAVSASGQKGGSSGGGHPAPAPAPAPTPSPVRSPGNTGGVYGSSPYGSSPYAPYGINSPFFGGSDVTPQQASLYSRLQRQERQKRIVTDTNKLVALTSEYQHALQQGGQTPDTDRKLRDIEKLARNLRATLVQ</sequence>
<keyword evidence="2" id="KW-0732">Signal</keyword>
<evidence type="ECO:0000313" key="4">
    <source>
        <dbReference type="Proteomes" id="UP001634747"/>
    </source>
</evidence>
<reference evidence="3 4" key="1">
    <citation type="submission" date="2024-12" db="EMBL/GenBank/DDBJ databases">
        <authorList>
            <person name="Lee Y."/>
        </authorList>
    </citation>
    <scope>NUCLEOTIDE SEQUENCE [LARGE SCALE GENOMIC DNA]</scope>
    <source>
        <strain evidence="3 4">03SUJ4</strain>
    </source>
</reference>